<sequence>MRILICSAEASRIRPLLAPLGFTLECCQSITQLSSALAEDVVAVLIAEEALPDPADADNRLFRSSVPLVVLAAACLRAPLASAGTGAVIVERPFTARSLCSCLAALIERSPASSTEVGRTAAELAMLQSQRMDAVGSLTGGIAHDFNNMLTGIIGALDIMKRRVASGRLEGLEPFIAAASVSADRASALTQRLLTFTFRQPMDVRPVAVDPLIESLELLIRRTISQGTSLQGEYRHGDARVLADARQLENAILDLAINARDAMPTGGQVRLHTSLSELAEEDRAALPDLSPGRYLVMAFSDTGSGMSSDTLEKVFDPFFTTKSVGQGSGLGLSMVHGFARQSGGQVTIHSEPGVGTTVRLYLPVADAASDDRQVAVTSATGHRVLLVESDSAVRLLLSEVLADRGYEAVNATEPQAAIDLLASGMPFDLLVSAISLPGMTGSALAGVAQGHRPGLPVLLIVGDTHSVPPESVQGIRVIGKPFSLRELSETLAELLPARS</sequence>
<dbReference type="InterPro" id="IPR036097">
    <property type="entry name" value="HisK_dim/P_sf"/>
</dbReference>
<dbReference type="InterPro" id="IPR011006">
    <property type="entry name" value="CheY-like_superfamily"/>
</dbReference>
<evidence type="ECO:0000256" key="4">
    <source>
        <dbReference type="PROSITE-ProRule" id="PRU00169"/>
    </source>
</evidence>
<dbReference type="SUPFAM" id="SSF55874">
    <property type="entry name" value="ATPase domain of HSP90 chaperone/DNA topoisomerase II/histidine kinase"/>
    <property type="match status" value="1"/>
</dbReference>
<keyword evidence="7" id="KW-0808">Transferase</keyword>
<comment type="caution">
    <text evidence="4">Lacks conserved residue(s) required for the propagation of feature annotation.</text>
</comment>
<dbReference type="PANTHER" id="PTHR43065">
    <property type="entry name" value="SENSOR HISTIDINE KINASE"/>
    <property type="match status" value="1"/>
</dbReference>
<dbReference type="RefSeq" id="WP_167359765.1">
    <property type="nucleotide sequence ID" value="NZ_FNDG01000012.1"/>
</dbReference>
<dbReference type="SUPFAM" id="SSF52172">
    <property type="entry name" value="CheY-like"/>
    <property type="match status" value="1"/>
</dbReference>
<dbReference type="AlphaFoldDB" id="A0A1G8IHC0"/>
<protein>
    <recommendedName>
        <fullName evidence="2">histidine kinase</fullName>
        <ecNumber evidence="2">2.7.13.3</ecNumber>
    </recommendedName>
</protein>
<dbReference type="SMART" id="SM00387">
    <property type="entry name" value="HATPase_c"/>
    <property type="match status" value="1"/>
</dbReference>
<dbReference type="InterPro" id="IPR036890">
    <property type="entry name" value="HATPase_C_sf"/>
</dbReference>
<gene>
    <name evidence="7" type="ORF">SAMN05216588_112103</name>
</gene>
<dbReference type="EC" id="2.7.13.3" evidence="2"/>
<evidence type="ECO:0000313" key="7">
    <source>
        <dbReference type="EMBL" id="SDI18161.1"/>
    </source>
</evidence>
<dbReference type="CDD" id="cd00082">
    <property type="entry name" value="HisKA"/>
    <property type="match status" value="1"/>
</dbReference>
<evidence type="ECO:0000256" key="2">
    <source>
        <dbReference type="ARBA" id="ARBA00012438"/>
    </source>
</evidence>
<dbReference type="Pfam" id="PF00512">
    <property type="entry name" value="HisKA"/>
    <property type="match status" value="1"/>
</dbReference>
<dbReference type="Gene3D" id="3.30.565.10">
    <property type="entry name" value="Histidine kinase-like ATPase, C-terminal domain"/>
    <property type="match status" value="1"/>
</dbReference>
<evidence type="ECO:0000256" key="3">
    <source>
        <dbReference type="ARBA" id="ARBA00022553"/>
    </source>
</evidence>
<name>A0A1G8IHC0_9GAMM</name>
<comment type="catalytic activity">
    <reaction evidence="1">
        <text>ATP + protein L-histidine = ADP + protein N-phospho-L-histidine.</text>
        <dbReference type="EC" id="2.7.13.3"/>
    </reaction>
</comment>
<dbReference type="InterPro" id="IPR005467">
    <property type="entry name" value="His_kinase_dom"/>
</dbReference>
<evidence type="ECO:0000256" key="1">
    <source>
        <dbReference type="ARBA" id="ARBA00000085"/>
    </source>
</evidence>
<dbReference type="STRING" id="29435.SAMN05216588_112103"/>
<proteinExistence type="predicted"/>
<dbReference type="InterPro" id="IPR001789">
    <property type="entry name" value="Sig_transdc_resp-reg_receiver"/>
</dbReference>
<dbReference type="Gene3D" id="1.10.287.130">
    <property type="match status" value="1"/>
</dbReference>
<dbReference type="Pfam" id="PF02518">
    <property type="entry name" value="HATPase_c"/>
    <property type="match status" value="1"/>
</dbReference>
<dbReference type="PROSITE" id="PS50109">
    <property type="entry name" value="HIS_KIN"/>
    <property type="match status" value="1"/>
</dbReference>
<dbReference type="Proteomes" id="UP000198606">
    <property type="component" value="Unassembled WGS sequence"/>
</dbReference>
<dbReference type="SMART" id="SM00448">
    <property type="entry name" value="REC"/>
    <property type="match status" value="1"/>
</dbReference>
<dbReference type="InterPro" id="IPR003594">
    <property type="entry name" value="HATPase_dom"/>
</dbReference>
<dbReference type="EMBL" id="FNDG01000012">
    <property type="protein sequence ID" value="SDI18161.1"/>
    <property type="molecule type" value="Genomic_DNA"/>
</dbReference>
<keyword evidence="3" id="KW-0597">Phosphoprotein</keyword>
<dbReference type="PRINTS" id="PR00344">
    <property type="entry name" value="BCTRLSENSOR"/>
</dbReference>
<organism evidence="7 8">
    <name type="scientific">Phytopseudomonas flavescens</name>
    <dbReference type="NCBI Taxonomy" id="29435"/>
    <lineage>
        <taxon>Bacteria</taxon>
        <taxon>Pseudomonadati</taxon>
        <taxon>Pseudomonadota</taxon>
        <taxon>Gammaproteobacteria</taxon>
        <taxon>Pseudomonadales</taxon>
        <taxon>Pseudomonadaceae</taxon>
        <taxon>Phytopseudomonas</taxon>
    </lineage>
</organism>
<evidence type="ECO:0000259" key="6">
    <source>
        <dbReference type="PROSITE" id="PS50110"/>
    </source>
</evidence>
<dbReference type="PANTHER" id="PTHR43065:SF42">
    <property type="entry name" value="TWO-COMPONENT SENSOR PPRA"/>
    <property type="match status" value="1"/>
</dbReference>
<dbReference type="PROSITE" id="PS50110">
    <property type="entry name" value="RESPONSE_REGULATORY"/>
    <property type="match status" value="1"/>
</dbReference>
<dbReference type="Gene3D" id="3.40.50.2300">
    <property type="match status" value="1"/>
</dbReference>
<dbReference type="InterPro" id="IPR004358">
    <property type="entry name" value="Sig_transdc_His_kin-like_C"/>
</dbReference>
<dbReference type="InterPro" id="IPR003661">
    <property type="entry name" value="HisK_dim/P_dom"/>
</dbReference>
<keyword evidence="7" id="KW-0418">Kinase</keyword>
<accession>A0A1G8IHC0</accession>
<reference evidence="7 8" key="1">
    <citation type="submission" date="2016-10" db="EMBL/GenBank/DDBJ databases">
        <authorList>
            <person name="de Groot N.N."/>
        </authorList>
    </citation>
    <scope>NUCLEOTIDE SEQUENCE [LARGE SCALE GENOMIC DNA]</scope>
    <source>
        <strain evidence="7 8">LMG 18387</strain>
    </source>
</reference>
<dbReference type="SUPFAM" id="SSF47384">
    <property type="entry name" value="Homodimeric domain of signal transducing histidine kinase"/>
    <property type="match status" value="1"/>
</dbReference>
<feature type="domain" description="Response regulatory" evidence="6">
    <location>
        <begin position="383"/>
        <end position="495"/>
    </location>
</feature>
<dbReference type="Pfam" id="PF00072">
    <property type="entry name" value="Response_reg"/>
    <property type="match status" value="1"/>
</dbReference>
<evidence type="ECO:0000259" key="5">
    <source>
        <dbReference type="PROSITE" id="PS50109"/>
    </source>
</evidence>
<evidence type="ECO:0000313" key="8">
    <source>
        <dbReference type="Proteomes" id="UP000198606"/>
    </source>
</evidence>
<feature type="domain" description="Histidine kinase" evidence="5">
    <location>
        <begin position="141"/>
        <end position="366"/>
    </location>
</feature>
<dbReference type="GO" id="GO:0000155">
    <property type="term" value="F:phosphorelay sensor kinase activity"/>
    <property type="evidence" value="ECO:0007669"/>
    <property type="project" value="InterPro"/>
</dbReference>